<feature type="signal peptide" evidence="1">
    <location>
        <begin position="1"/>
        <end position="27"/>
    </location>
</feature>
<organism evidence="2 3">
    <name type="scientific">Hypothenemus hampei</name>
    <name type="common">Coffee berry borer</name>
    <dbReference type="NCBI Taxonomy" id="57062"/>
    <lineage>
        <taxon>Eukaryota</taxon>
        <taxon>Metazoa</taxon>
        <taxon>Ecdysozoa</taxon>
        <taxon>Arthropoda</taxon>
        <taxon>Hexapoda</taxon>
        <taxon>Insecta</taxon>
        <taxon>Pterygota</taxon>
        <taxon>Neoptera</taxon>
        <taxon>Endopterygota</taxon>
        <taxon>Coleoptera</taxon>
        <taxon>Polyphaga</taxon>
        <taxon>Cucujiformia</taxon>
        <taxon>Curculionidae</taxon>
        <taxon>Scolytinae</taxon>
        <taxon>Hypothenemus</taxon>
    </lineage>
</organism>
<evidence type="ECO:0000313" key="3">
    <source>
        <dbReference type="Proteomes" id="UP001566132"/>
    </source>
</evidence>
<proteinExistence type="predicted"/>
<keyword evidence="1" id="KW-0732">Signal</keyword>
<sequence>MLSPKPLIYFFSILMLFLSSEVLNIEASRDPKTLRKTLRSFGMGPWCVGCPDHFCDDDLNIIQGYCCGCARFTDYLPINCPLPFQCPLNNYQLCLKYEYMMHCCC</sequence>
<accession>A0ABD1F8X3</accession>
<comment type="caution">
    <text evidence="2">The sequence shown here is derived from an EMBL/GenBank/DDBJ whole genome shotgun (WGS) entry which is preliminary data.</text>
</comment>
<evidence type="ECO:0000256" key="1">
    <source>
        <dbReference type="SAM" id="SignalP"/>
    </source>
</evidence>
<dbReference type="EMBL" id="JBDJPC010000002">
    <property type="protein sequence ID" value="KAL1514026.1"/>
    <property type="molecule type" value="Genomic_DNA"/>
</dbReference>
<reference evidence="2 3" key="1">
    <citation type="submission" date="2024-05" db="EMBL/GenBank/DDBJ databases">
        <title>Genetic variation in Jamaican populations of the coffee berry borer (Hypothenemus hampei).</title>
        <authorList>
            <person name="Errbii M."/>
            <person name="Myrie A."/>
        </authorList>
    </citation>
    <scope>NUCLEOTIDE SEQUENCE [LARGE SCALE GENOMIC DNA]</scope>
    <source>
        <strain evidence="2">JA-Hopewell-2020-01-JO</strain>
        <tissue evidence="2">Whole body</tissue>
    </source>
</reference>
<name>A0ABD1F8X3_HYPHA</name>
<keyword evidence="3" id="KW-1185">Reference proteome</keyword>
<gene>
    <name evidence="2" type="ORF">ABEB36_003353</name>
</gene>
<dbReference type="AlphaFoldDB" id="A0ABD1F8X3"/>
<protein>
    <submittedName>
        <fullName evidence="2">Uncharacterized protein</fullName>
    </submittedName>
</protein>
<evidence type="ECO:0000313" key="2">
    <source>
        <dbReference type="EMBL" id="KAL1514026.1"/>
    </source>
</evidence>
<feature type="chain" id="PRO_5044824061" evidence="1">
    <location>
        <begin position="28"/>
        <end position="105"/>
    </location>
</feature>
<dbReference type="Proteomes" id="UP001566132">
    <property type="component" value="Unassembled WGS sequence"/>
</dbReference>